<evidence type="ECO:0000256" key="1">
    <source>
        <dbReference type="SAM" id="Coils"/>
    </source>
</evidence>
<gene>
    <name evidence="4" type="ORF">POVWA1_062380</name>
</gene>
<dbReference type="AlphaFoldDB" id="A0A1A9A4S7"/>
<feature type="transmembrane region" description="Helical" evidence="3">
    <location>
        <begin position="655"/>
        <end position="682"/>
    </location>
</feature>
<protein>
    <submittedName>
        <fullName evidence="4">STP1 protein</fullName>
    </submittedName>
</protein>
<keyword evidence="5" id="KW-1185">Reference proteome</keyword>
<dbReference type="EMBL" id="FLRD01000178">
    <property type="protein sequence ID" value="SBT51103.1"/>
    <property type="molecule type" value="Genomic_DNA"/>
</dbReference>
<evidence type="ECO:0000313" key="4">
    <source>
        <dbReference type="EMBL" id="SBT51103.1"/>
    </source>
</evidence>
<keyword evidence="3" id="KW-0812">Transmembrane</keyword>
<evidence type="ECO:0000313" key="5">
    <source>
        <dbReference type="Proteomes" id="UP000078555"/>
    </source>
</evidence>
<accession>A0A1A9A4S7</accession>
<keyword evidence="3" id="KW-0472">Membrane</keyword>
<organism evidence="4 5">
    <name type="scientific">Plasmodium ovale wallikeri</name>
    <dbReference type="NCBI Taxonomy" id="864142"/>
    <lineage>
        <taxon>Eukaryota</taxon>
        <taxon>Sar</taxon>
        <taxon>Alveolata</taxon>
        <taxon>Apicomplexa</taxon>
        <taxon>Aconoidasida</taxon>
        <taxon>Haemosporida</taxon>
        <taxon>Plasmodiidae</taxon>
        <taxon>Plasmodium</taxon>
        <taxon>Plasmodium (Plasmodium)</taxon>
    </lineage>
</organism>
<feature type="compositionally biased region" description="Polar residues" evidence="2">
    <location>
        <begin position="341"/>
        <end position="352"/>
    </location>
</feature>
<feature type="compositionally biased region" description="Low complexity" evidence="2">
    <location>
        <begin position="353"/>
        <end position="367"/>
    </location>
</feature>
<keyword evidence="1" id="KW-0175">Coiled coil</keyword>
<feature type="compositionally biased region" description="Polar residues" evidence="2">
    <location>
        <begin position="429"/>
        <end position="463"/>
    </location>
</feature>
<feature type="compositionally biased region" description="Polar residues" evidence="2">
    <location>
        <begin position="541"/>
        <end position="552"/>
    </location>
</feature>
<feature type="coiled-coil region" evidence="1">
    <location>
        <begin position="845"/>
        <end position="872"/>
    </location>
</feature>
<reference evidence="5" key="1">
    <citation type="submission" date="2016-05" db="EMBL/GenBank/DDBJ databases">
        <authorList>
            <person name="Naeem Raeece"/>
        </authorList>
    </citation>
    <scope>NUCLEOTIDE SEQUENCE [LARGE SCALE GENOMIC DNA]</scope>
</reference>
<feature type="compositionally biased region" description="Polar residues" evidence="2">
    <location>
        <begin position="294"/>
        <end position="318"/>
    </location>
</feature>
<sequence>MAEDSGYTSLTHHIDVNFFKAMIKSDIIKLINTYGHKNCGLRHEELCDEIRKIITDNKRIVFQYMNTRGKTKWIKDWDSQRSIYFNKLFQEEGFINMCFPTKYKNNPRLYQLLSKHIQFCKEKDERLSALKKTSEFSVCKQYNMWIDTQRTSFTREYLKNVTEFTSKNVHKYFSTKEHPGGHDPRVTYLKSKLDCNQYNPPTRSHPQGPVEKAPKSSIPLPTSPEVGQESQGKGGKPMPDRGGGIQKKKSDVMIPPPTEPPASDTQKSPQSNTKVDDDTANGQDDDLKTKGTGLPNNAQDATGIQTETIDTKAKSPQQFPVPPSSISPIDLLAASVPDTLPSVTKDQSTVSNSTPITTSATSDTTHSIQNVPSSSAPDLSLTQLQPTAAAAVSDQYSQESTPPGPVSKSPDQDALLTSTLDPGLAPSQAAATNSIASETSSSTMTLTPGSSLGQDSHLPTPTQPIVTTSVATTLTPTTTSVSDSTTITVSAMGSKPIQSIIEIKSKTVESGEPNALPKTITGSQDLKIASPKKQDGALPANTGTNFPDTSSSLTSANSNVMLLPDPSSGPHFLLLSVPSSGLSSDVSPAGHPPVLPPSRAVVIKPDSNQIMTSLKDVPQQSKNSTQDSSTSLPKGTQPSDKSIITQTKFPPLTSIIPTIVIILATTTLLFLLYKYTPFGFLLGRRRKRKKRNLRRTFVIPEKPTYESSNIVAHEWEDPKLVGKTVENDVYIKLLKINRYKQEMQNRKKKNKKTLIEVHMEVLEEYKSDEWELHKGDFLEICLRGFINEENDTYLKLPNSELTINNINEKTIEDIQKQEILWNNWIENHRNILEQWKKEEWFHILKNKWRNEEQKYKEKNDKLQENMLNEQETYSIVSQKEIWKQWISKQAAIIDIFNKEDWFKSMVYVQDKEKNNYHINEYNDISVTSKTELKNEKSNQEYSRSKDIIQKLMVQIHMMVLEESIKEDIIKHKEVCIDNFIEDIHTQNNYDEKRNMPQSDIDNFKVPEFEEIHTSRNK</sequence>
<keyword evidence="3" id="KW-1133">Transmembrane helix</keyword>
<feature type="region of interest" description="Disordered" evidence="2">
    <location>
        <begin position="529"/>
        <end position="552"/>
    </location>
</feature>
<feature type="compositionally biased region" description="Polar residues" evidence="2">
    <location>
        <begin position="263"/>
        <end position="273"/>
    </location>
</feature>
<feature type="compositionally biased region" description="Polar residues" evidence="2">
    <location>
        <begin position="194"/>
        <end position="205"/>
    </location>
</feature>
<feature type="compositionally biased region" description="Polar residues" evidence="2">
    <location>
        <begin position="368"/>
        <end position="386"/>
    </location>
</feature>
<feature type="region of interest" description="Disordered" evidence="2">
    <location>
        <begin position="615"/>
        <end position="644"/>
    </location>
</feature>
<evidence type="ECO:0000256" key="3">
    <source>
        <dbReference type="SAM" id="Phobius"/>
    </source>
</evidence>
<name>A0A1A9A4S7_PLAOA</name>
<proteinExistence type="predicted"/>
<evidence type="ECO:0000256" key="2">
    <source>
        <dbReference type="SAM" id="MobiDB-lite"/>
    </source>
</evidence>
<dbReference type="Proteomes" id="UP000078555">
    <property type="component" value="Unassembled WGS sequence"/>
</dbReference>
<feature type="region of interest" description="Disordered" evidence="2">
    <location>
        <begin position="194"/>
        <end position="463"/>
    </location>
</feature>